<feature type="compositionally biased region" description="Acidic residues" evidence="10">
    <location>
        <begin position="992"/>
        <end position="1001"/>
    </location>
</feature>
<evidence type="ECO:0000256" key="7">
    <source>
        <dbReference type="ARBA" id="ARBA00023125"/>
    </source>
</evidence>
<dbReference type="STRING" id="3068.D8TKI2"/>
<accession>D8TKI2</accession>
<dbReference type="GO" id="GO:1901255">
    <property type="term" value="P:nucleotide-excision repair involved in interstrand cross-link repair"/>
    <property type="evidence" value="ECO:0007669"/>
    <property type="project" value="TreeGrafter"/>
</dbReference>
<feature type="compositionally biased region" description="Gly residues" evidence="10">
    <location>
        <begin position="459"/>
        <end position="469"/>
    </location>
</feature>
<organism evidence="13">
    <name type="scientific">Volvox carteri f. nagariensis</name>
    <dbReference type="NCBI Taxonomy" id="3068"/>
    <lineage>
        <taxon>Eukaryota</taxon>
        <taxon>Viridiplantae</taxon>
        <taxon>Chlorophyta</taxon>
        <taxon>core chlorophytes</taxon>
        <taxon>Chlorophyceae</taxon>
        <taxon>CS clade</taxon>
        <taxon>Chlamydomonadales</taxon>
        <taxon>Volvocaceae</taxon>
        <taxon>Volvox</taxon>
    </lineage>
</organism>
<dbReference type="SMART" id="SM00891">
    <property type="entry name" value="ERCC4"/>
    <property type="match status" value="1"/>
</dbReference>
<feature type="compositionally biased region" description="Low complexity" evidence="10">
    <location>
        <begin position="431"/>
        <end position="458"/>
    </location>
</feature>
<name>D8TKI2_VOLCA</name>
<feature type="compositionally biased region" description="Low complexity" evidence="10">
    <location>
        <begin position="599"/>
        <end position="610"/>
    </location>
</feature>
<evidence type="ECO:0000256" key="10">
    <source>
        <dbReference type="SAM" id="MobiDB-lite"/>
    </source>
</evidence>
<keyword evidence="9" id="KW-0539">Nucleus</keyword>
<evidence type="ECO:0000256" key="3">
    <source>
        <dbReference type="ARBA" id="ARBA00022722"/>
    </source>
</evidence>
<dbReference type="InterPro" id="IPR047520">
    <property type="entry name" value="XPF_nuclease"/>
</dbReference>
<dbReference type="FunFam" id="3.40.50.10130:FF:000002">
    <property type="entry name" value="DNA repair endonuclease XPF"/>
    <property type="match status" value="1"/>
</dbReference>
<feature type="region of interest" description="Disordered" evidence="10">
    <location>
        <begin position="878"/>
        <end position="1059"/>
    </location>
</feature>
<keyword evidence="6" id="KW-0378">Hydrolase</keyword>
<feature type="compositionally biased region" description="Low complexity" evidence="10">
    <location>
        <begin position="909"/>
        <end position="924"/>
    </location>
</feature>
<protein>
    <recommendedName>
        <fullName evidence="11">ERCC4 domain-containing protein</fullName>
    </recommendedName>
</protein>
<keyword evidence="8" id="KW-0234">DNA repair</keyword>
<feature type="compositionally biased region" description="Acidic residues" evidence="10">
    <location>
        <begin position="630"/>
        <end position="649"/>
    </location>
</feature>
<dbReference type="KEGG" id="vcn:VOLCADRAFT_103253"/>
<evidence type="ECO:0000256" key="5">
    <source>
        <dbReference type="ARBA" id="ARBA00022763"/>
    </source>
</evidence>
<dbReference type="eggNOG" id="KOG0442">
    <property type="taxonomic scope" value="Eukaryota"/>
</dbReference>
<dbReference type="RefSeq" id="XP_002947024.1">
    <property type="nucleotide sequence ID" value="XM_002946978.1"/>
</dbReference>
<feature type="compositionally biased region" description="Low complexity" evidence="10">
    <location>
        <begin position="1044"/>
        <end position="1058"/>
    </location>
</feature>
<evidence type="ECO:0000256" key="8">
    <source>
        <dbReference type="ARBA" id="ARBA00023204"/>
    </source>
</evidence>
<feature type="compositionally biased region" description="Low complexity" evidence="10">
    <location>
        <begin position="1013"/>
        <end position="1022"/>
    </location>
</feature>
<comment type="subcellular location">
    <subcellularLocation>
        <location evidence="1">Nucleus</location>
    </subcellularLocation>
</comment>
<sequence>MEQVEATALSSLMLLPYERHLIEEAIQHARVAGAPHLNPSSDPKDHPAQQQQQQQQPGTTPFPATSLSLSVTPANAAPSTSKRTDATPLPLSAHTSIHCGSGSGIDGDGHPGCVLVLGAGPRQRALITAELARHDPSLEAPVDITNEIPAAERVQLYRALPGGRPLFITPRILVVDLLARRLRPWEVGGLLILNAHRASDTSGEGFAVALLKAEGDAAARTGPARGGSGGGCWVYALSDAPGAFNRGFNRVEHVMKALRLKRLHLWPRFQEHVRQCLDNHKPVVFEWDQELSGPMVLIQAALVEVLEGLIRELRRTNNKLDMTELVLENGVLRAFDEIVRRQLDPIWHTVSYKTRRICTDLRTLRELSALLLSADCVTFLAHLEGLRQSEGVRCMWLFHDATHAIYEQARRRVYIYRQQQQQQQGHQSASGSRPGTGTRAARATSGGVAAGGSSASAGAGAGAGGGGSGCHSEVEAILEEPPKWGLLGEVLGEVQRQRRQLRALAGVEDLSTLARTLTRELRAGAQEHKSTPQPPRTDNTGTARPAPAPAPAAAGGTGSGFRAATGTQKPRISPSSGPRQGQGSESGAVATRGSGGPQTAAAVTVATEAEASPDPELQVEVVDLAASSDASEDGDQDQDEHDDLGDEQGEQGHRAGRRATATAAAPAVADRRPQPPPVVGGSGAGGCGGTPTAQSLRALLEDLGLLGGGEGGGGGGMTSAGGRGSGPAEQRSDAAGGSGVSGSGVVEVTAGDLRVLAEAGRGPVLVVVRELHSTRLLERVVREGGRPVMQQLYESYLLSKLKPTERGRRGSDAAAGGGDGGAAAPGGSRGSGRGRGGGGGWKRYRGGGDGDECSHGPVLRPGEHQALLAEAHRVGVARGEPAAQVRGRGPGRAAKRARLAGGDGGGTGTSAATVPAADASGRQSRGPRGRRGGSSGGSRRQRKPDDSPVRVAAAAAADSEQEEQLEMEVAVLEGEKDEGGAAAGSNVGDRASDDDWSDFQGDEGVYGKPPQSRAAAASYRGRGTAGQGRRNGGSSRAIGRQGRGRSTAAATAAEAGESVTGDKVTARGKVAATAAAIAAAPQPSTAPSATAVAATAGCSDDGAVAGGGHGMSSPAATASDTASQALLQDVHFVSLDGHDEFVLWRLRPSFIIMYEPDLAFLRQRGGGSSNGARGGGGGALSADLWLDVYSANALTRSAGGRMAGQGGGGVGGLGASGGGAGRRLVVDVREFMSSLPAVLYQKGFELLPLTLEVGDYVLSPQLVVERKSLPDLHASLASGRLYNQVAAMCRHYPRPLLLIEFDADRQFGLQSPSELGDDIDPRNVISKLTLLTLHFPKLRLLWSRSPHATADLFAVLKSNQDEPDPAAAALVGVPLGPDGVPLPPSDAEGGGGGGGAGGLRADSNYRAILGHVSSLAELAALPLERLEVIMASSKNARALRDFLDAPCPRI</sequence>
<dbReference type="OrthoDB" id="361020at2759"/>
<dbReference type="Gene3D" id="3.40.50.10130">
    <property type="match status" value="1"/>
</dbReference>
<feature type="compositionally biased region" description="Gly residues" evidence="10">
    <location>
        <begin position="680"/>
        <end position="689"/>
    </location>
</feature>
<dbReference type="GO" id="GO:0000712">
    <property type="term" value="P:resolution of meiotic recombination intermediates"/>
    <property type="evidence" value="ECO:0007669"/>
    <property type="project" value="TreeGrafter"/>
</dbReference>
<feature type="region of interest" description="Disordered" evidence="10">
    <location>
        <begin position="803"/>
        <end position="859"/>
    </location>
</feature>
<dbReference type="InterPro" id="IPR006166">
    <property type="entry name" value="ERCC4_domain"/>
</dbReference>
<comment type="similarity">
    <text evidence="2">Belongs to the XPF family.</text>
</comment>
<evidence type="ECO:0000256" key="4">
    <source>
        <dbReference type="ARBA" id="ARBA00022759"/>
    </source>
</evidence>
<dbReference type="Gene3D" id="1.10.150.20">
    <property type="entry name" value="5' to 3' exonuclease, C-terminal subdomain"/>
    <property type="match status" value="1"/>
</dbReference>
<keyword evidence="3" id="KW-0540">Nuclease</keyword>
<feature type="region of interest" description="Disordered" evidence="10">
    <location>
        <begin position="34"/>
        <end position="89"/>
    </location>
</feature>
<feature type="region of interest" description="Disordered" evidence="10">
    <location>
        <begin position="420"/>
        <end position="472"/>
    </location>
</feature>
<evidence type="ECO:0000256" key="6">
    <source>
        <dbReference type="ARBA" id="ARBA00022801"/>
    </source>
</evidence>
<keyword evidence="7" id="KW-0238">DNA-binding</keyword>
<evidence type="ECO:0000313" key="13">
    <source>
        <dbReference type="Proteomes" id="UP000001058"/>
    </source>
</evidence>
<dbReference type="GO" id="GO:0003684">
    <property type="term" value="F:damaged DNA binding"/>
    <property type="evidence" value="ECO:0007669"/>
    <property type="project" value="TreeGrafter"/>
</dbReference>
<dbReference type="InterPro" id="IPR011335">
    <property type="entry name" value="Restrct_endonuc-II-like"/>
</dbReference>
<evidence type="ECO:0000259" key="11">
    <source>
        <dbReference type="SMART" id="SM00891"/>
    </source>
</evidence>
<dbReference type="FunCoup" id="D8TKI2">
    <property type="interactions" value="1586"/>
</dbReference>
<feature type="compositionally biased region" description="Polar residues" evidence="10">
    <location>
        <begin position="57"/>
        <end position="81"/>
    </location>
</feature>
<dbReference type="EMBL" id="GL378325">
    <property type="protein sequence ID" value="EFJ52250.1"/>
    <property type="molecule type" value="Genomic_DNA"/>
</dbReference>
<evidence type="ECO:0000256" key="1">
    <source>
        <dbReference type="ARBA" id="ARBA00004123"/>
    </source>
</evidence>
<dbReference type="GO" id="GO:0000724">
    <property type="term" value="P:double-strand break repair via homologous recombination"/>
    <property type="evidence" value="ECO:0007669"/>
    <property type="project" value="TreeGrafter"/>
</dbReference>
<keyword evidence="4" id="KW-0255">Endonuclease</keyword>
<dbReference type="GO" id="GO:0000110">
    <property type="term" value="C:nucleotide-excision repair factor 1 complex"/>
    <property type="evidence" value="ECO:0007669"/>
    <property type="project" value="TreeGrafter"/>
</dbReference>
<gene>
    <name evidence="12" type="ORF">VOLCADRAFT_103253</name>
</gene>
<proteinExistence type="inferred from homology"/>
<feature type="domain" description="ERCC4" evidence="11">
    <location>
        <begin position="1223"/>
        <end position="1303"/>
    </location>
</feature>
<evidence type="ECO:0000256" key="9">
    <source>
        <dbReference type="ARBA" id="ARBA00023242"/>
    </source>
</evidence>
<dbReference type="GO" id="GO:0000014">
    <property type="term" value="F:single-stranded DNA endodeoxyribonuclease activity"/>
    <property type="evidence" value="ECO:0007669"/>
    <property type="project" value="TreeGrafter"/>
</dbReference>
<dbReference type="CDD" id="cd20078">
    <property type="entry name" value="XPF_nuclease_XPF_euk"/>
    <property type="match status" value="1"/>
</dbReference>
<feature type="region of interest" description="Disordered" evidence="10">
    <location>
        <begin position="522"/>
        <end position="692"/>
    </location>
</feature>
<dbReference type="PANTHER" id="PTHR10150">
    <property type="entry name" value="DNA REPAIR ENDONUCLEASE XPF"/>
    <property type="match status" value="1"/>
</dbReference>
<keyword evidence="13" id="KW-1185">Reference proteome</keyword>
<feature type="compositionally biased region" description="Gly residues" evidence="10">
    <location>
        <begin position="707"/>
        <end position="725"/>
    </location>
</feature>
<feature type="compositionally biased region" description="Low complexity" evidence="10">
    <location>
        <begin position="658"/>
        <end position="668"/>
    </location>
</feature>
<feature type="region of interest" description="Disordered" evidence="10">
    <location>
        <begin position="707"/>
        <end position="744"/>
    </location>
</feature>
<dbReference type="Proteomes" id="UP000001058">
    <property type="component" value="Unassembled WGS sequence"/>
</dbReference>
<keyword evidence="5" id="KW-0227">DNA damage</keyword>
<dbReference type="SUPFAM" id="SSF52980">
    <property type="entry name" value="Restriction endonuclease-like"/>
    <property type="match status" value="1"/>
</dbReference>
<dbReference type="InParanoid" id="D8TKI2"/>
<evidence type="ECO:0000313" key="12">
    <source>
        <dbReference type="EMBL" id="EFJ52250.1"/>
    </source>
</evidence>
<dbReference type="GeneID" id="9618056"/>
<feature type="compositionally biased region" description="Gly residues" evidence="10">
    <location>
        <begin position="815"/>
        <end position="841"/>
    </location>
</feature>
<reference evidence="12 13" key="1">
    <citation type="journal article" date="2010" name="Science">
        <title>Genomic analysis of organismal complexity in the multicellular green alga Volvox carteri.</title>
        <authorList>
            <person name="Prochnik S.E."/>
            <person name="Umen J."/>
            <person name="Nedelcu A.M."/>
            <person name="Hallmann A."/>
            <person name="Miller S.M."/>
            <person name="Nishii I."/>
            <person name="Ferris P."/>
            <person name="Kuo A."/>
            <person name="Mitros T."/>
            <person name="Fritz-Laylin L.K."/>
            <person name="Hellsten U."/>
            <person name="Chapman J."/>
            <person name="Simakov O."/>
            <person name="Rensing S.A."/>
            <person name="Terry A."/>
            <person name="Pangilinan J."/>
            <person name="Kapitonov V."/>
            <person name="Jurka J."/>
            <person name="Salamov A."/>
            <person name="Shapiro H."/>
            <person name="Schmutz J."/>
            <person name="Grimwood J."/>
            <person name="Lindquist E."/>
            <person name="Lucas S."/>
            <person name="Grigoriev I.V."/>
            <person name="Schmitt R."/>
            <person name="Kirk D."/>
            <person name="Rokhsar D.S."/>
        </authorList>
    </citation>
    <scope>NUCLEOTIDE SEQUENCE [LARGE SCALE GENOMIC DNA]</scope>
    <source>
        <strain evidence="13">f. Nagariensis / Eve</strain>
    </source>
</reference>
<evidence type="ECO:0000256" key="2">
    <source>
        <dbReference type="ARBA" id="ARBA00010015"/>
    </source>
</evidence>
<dbReference type="Pfam" id="PF02732">
    <property type="entry name" value="ERCC4"/>
    <property type="match status" value="1"/>
</dbReference>
<dbReference type="GO" id="GO:0003697">
    <property type="term" value="F:single-stranded DNA binding"/>
    <property type="evidence" value="ECO:0007669"/>
    <property type="project" value="TreeGrafter"/>
</dbReference>
<dbReference type="PANTHER" id="PTHR10150:SF0">
    <property type="entry name" value="DNA REPAIR ENDONUCLEASE XPF"/>
    <property type="match status" value="1"/>
</dbReference>
<feature type="compositionally biased region" description="Low complexity" evidence="10">
    <location>
        <begin position="573"/>
        <end position="587"/>
    </location>
</feature>